<name>A0A330GZQ4_9HYPH</name>
<protein>
    <submittedName>
        <fullName evidence="1">Uncharacterized protein</fullName>
    </submittedName>
</protein>
<reference evidence="2" key="1">
    <citation type="submission" date="2018-06" db="EMBL/GenBank/DDBJ databases">
        <authorList>
            <person name="Helene L.C."/>
            <person name="Dall'Agnol R."/>
            <person name="Delamuta J.R."/>
            <person name="Hungria M."/>
        </authorList>
    </citation>
    <scope>NUCLEOTIDE SEQUENCE [LARGE SCALE GENOMIC DNA]</scope>
    <source>
        <strain evidence="2">CNPSo 3140</strain>
    </source>
</reference>
<proteinExistence type="predicted"/>
<keyword evidence="2" id="KW-1185">Reference proteome</keyword>
<accession>A0A330GZQ4</accession>
<gene>
    <name evidence="1" type="ORF">DPM35_13725</name>
</gene>
<sequence length="78" mass="8144">MDTTHETLKYGVAGPITIAKQKISTIILVTPAQVGELRSTPQGVDTAAPNRRYRDCAGKELPVDSGTTLGKVAHAAGV</sequence>
<reference evidence="1 2" key="2">
    <citation type="submission" date="2018-07" db="EMBL/GenBank/DDBJ databases">
        <title>Diversity of Mesorhizobium strains in Brazil.</title>
        <authorList>
            <person name="Helene L.C.F."/>
            <person name="Dall'Agnol R."/>
            <person name="Delamuta J.R.M."/>
            <person name="Hungria M."/>
        </authorList>
    </citation>
    <scope>NUCLEOTIDE SEQUENCE [LARGE SCALE GENOMIC DNA]</scope>
    <source>
        <strain evidence="1 2">CNPSo 3140</strain>
    </source>
</reference>
<evidence type="ECO:0000313" key="2">
    <source>
        <dbReference type="Proteomes" id="UP000251956"/>
    </source>
</evidence>
<organism evidence="1 2">
    <name type="scientific">Mesorhizobium atlanticum</name>
    <dbReference type="NCBI Taxonomy" id="2233532"/>
    <lineage>
        <taxon>Bacteria</taxon>
        <taxon>Pseudomonadati</taxon>
        <taxon>Pseudomonadota</taxon>
        <taxon>Alphaproteobacteria</taxon>
        <taxon>Hyphomicrobiales</taxon>
        <taxon>Phyllobacteriaceae</taxon>
        <taxon>Mesorhizobium</taxon>
    </lineage>
</organism>
<evidence type="ECO:0000313" key="1">
    <source>
        <dbReference type="EMBL" id="RAZ75805.1"/>
    </source>
</evidence>
<dbReference type="EMBL" id="QMBQ01000004">
    <property type="protein sequence ID" value="RAZ75805.1"/>
    <property type="molecule type" value="Genomic_DNA"/>
</dbReference>
<comment type="caution">
    <text evidence="1">The sequence shown here is derived from an EMBL/GenBank/DDBJ whole genome shotgun (WGS) entry which is preliminary data.</text>
</comment>
<dbReference type="Proteomes" id="UP000251956">
    <property type="component" value="Unassembled WGS sequence"/>
</dbReference>
<dbReference type="AlphaFoldDB" id="A0A330GZQ4"/>